<proteinExistence type="inferred from homology"/>
<evidence type="ECO:0000256" key="3">
    <source>
        <dbReference type="ARBA" id="ARBA00022679"/>
    </source>
</evidence>
<name>A0ABU4W8A2_9FUSO</name>
<dbReference type="SUPFAM" id="SSF56731">
    <property type="entry name" value="DNA primase core"/>
    <property type="match status" value="1"/>
</dbReference>
<dbReference type="PROSITE" id="PS50880">
    <property type="entry name" value="TOPRIM"/>
    <property type="match status" value="1"/>
</dbReference>
<evidence type="ECO:0000256" key="1">
    <source>
        <dbReference type="ARBA" id="ARBA00022478"/>
    </source>
</evidence>
<keyword evidence="3 12" id="KW-0808">Transferase</keyword>
<dbReference type="NCBIfam" id="TIGR01391">
    <property type="entry name" value="dnaG"/>
    <property type="match status" value="1"/>
</dbReference>
<dbReference type="InterPro" id="IPR037068">
    <property type="entry name" value="DNA_primase_core_N_sf"/>
</dbReference>
<keyword evidence="7 12" id="KW-0863">Zinc-finger</keyword>
<dbReference type="Pfam" id="PF01807">
    <property type="entry name" value="Zn_ribbon_DnaG"/>
    <property type="match status" value="1"/>
</dbReference>
<evidence type="ECO:0000256" key="6">
    <source>
        <dbReference type="ARBA" id="ARBA00022723"/>
    </source>
</evidence>
<comment type="cofactor">
    <cofactor evidence="12 13">
        <name>Zn(2+)</name>
        <dbReference type="ChEBI" id="CHEBI:29105"/>
    </cofactor>
    <text evidence="12 13">Binds 1 zinc ion per monomer.</text>
</comment>
<dbReference type="SMART" id="SM00493">
    <property type="entry name" value="TOPRIM"/>
    <property type="match status" value="1"/>
</dbReference>
<dbReference type="Gene3D" id="3.90.980.10">
    <property type="entry name" value="DNA primase, catalytic core, N-terminal domain"/>
    <property type="match status" value="1"/>
</dbReference>
<comment type="domain">
    <text evidence="12">Contains an N-terminal zinc-binding domain, a central core domain that contains the primase activity, and a C-terminal DnaB-binding domain.</text>
</comment>
<dbReference type="Gene3D" id="3.90.580.10">
    <property type="entry name" value="Zinc finger, CHC2-type domain"/>
    <property type="match status" value="1"/>
</dbReference>
<dbReference type="PIRSF" id="PIRSF002811">
    <property type="entry name" value="DnaG"/>
    <property type="match status" value="1"/>
</dbReference>
<keyword evidence="10 12" id="KW-0238">DNA-binding</keyword>
<keyword evidence="1 12" id="KW-0240">DNA-directed RNA polymerase</keyword>
<dbReference type="InterPro" id="IPR006171">
    <property type="entry name" value="TOPRIM_dom"/>
</dbReference>
<dbReference type="InterPro" id="IPR013264">
    <property type="entry name" value="DNAG_N"/>
</dbReference>
<evidence type="ECO:0000259" key="14">
    <source>
        <dbReference type="PROSITE" id="PS50880"/>
    </source>
</evidence>
<comment type="caution">
    <text evidence="15">The sequence shown here is derived from an EMBL/GenBank/DDBJ whole genome shotgun (WGS) entry which is preliminary data.</text>
</comment>
<dbReference type="HAMAP" id="MF_00974">
    <property type="entry name" value="DNA_primase_DnaG"/>
    <property type="match status" value="1"/>
</dbReference>
<dbReference type="InterPro" id="IPR019475">
    <property type="entry name" value="DNA_primase_DnaB-bd"/>
</dbReference>
<feature type="domain" description="Toprim" evidence="14">
    <location>
        <begin position="253"/>
        <end position="334"/>
    </location>
</feature>
<dbReference type="InterPro" id="IPR006295">
    <property type="entry name" value="DNA_primase_DnaG"/>
</dbReference>
<dbReference type="SUPFAM" id="SSF57783">
    <property type="entry name" value="Zinc beta-ribbon"/>
    <property type="match status" value="1"/>
</dbReference>
<dbReference type="Pfam" id="PF13155">
    <property type="entry name" value="Toprim_2"/>
    <property type="match status" value="1"/>
</dbReference>
<evidence type="ECO:0000256" key="7">
    <source>
        <dbReference type="ARBA" id="ARBA00022771"/>
    </source>
</evidence>
<evidence type="ECO:0000256" key="4">
    <source>
        <dbReference type="ARBA" id="ARBA00022695"/>
    </source>
</evidence>
<dbReference type="InterPro" id="IPR030846">
    <property type="entry name" value="DnaG_bac"/>
</dbReference>
<dbReference type="Pfam" id="PF10410">
    <property type="entry name" value="DnaB_bind"/>
    <property type="match status" value="1"/>
</dbReference>
<evidence type="ECO:0000313" key="15">
    <source>
        <dbReference type="EMBL" id="MDX8335272.1"/>
    </source>
</evidence>
<dbReference type="InterPro" id="IPR034151">
    <property type="entry name" value="TOPRIM_DnaG_bac"/>
</dbReference>
<dbReference type="PANTHER" id="PTHR30313">
    <property type="entry name" value="DNA PRIMASE"/>
    <property type="match status" value="1"/>
</dbReference>
<dbReference type="Pfam" id="PF08275">
    <property type="entry name" value="DNAG_N"/>
    <property type="match status" value="1"/>
</dbReference>
<organism evidence="15 16">
    <name type="scientific">Candidatus Cetobacterium colombiensis</name>
    <dbReference type="NCBI Taxonomy" id="3073100"/>
    <lineage>
        <taxon>Bacteria</taxon>
        <taxon>Fusobacteriati</taxon>
        <taxon>Fusobacteriota</taxon>
        <taxon>Fusobacteriia</taxon>
        <taxon>Fusobacteriales</taxon>
        <taxon>Fusobacteriaceae</taxon>
        <taxon>Cetobacterium</taxon>
    </lineage>
</organism>
<evidence type="ECO:0000256" key="8">
    <source>
        <dbReference type="ARBA" id="ARBA00022833"/>
    </source>
</evidence>
<comment type="catalytic activity">
    <reaction evidence="12">
        <text>ssDNA + n NTP = ssDNA/pppN(pN)n-1 hybrid + (n-1) diphosphate.</text>
        <dbReference type="EC" id="2.7.7.101"/>
    </reaction>
</comment>
<comment type="function">
    <text evidence="12 13">RNA polymerase that catalyzes the synthesis of short RNA molecules used as primers for DNA polymerase during DNA replication.</text>
</comment>
<evidence type="ECO:0000256" key="9">
    <source>
        <dbReference type="ARBA" id="ARBA00022842"/>
    </source>
</evidence>
<accession>A0ABU4W8A2</accession>
<sequence length="593" mass="68814">MKYKSEDIDLLLQQLHIEDVVGEFVDLKKTGANYKGLCPFHQDNNPSFVVSPNKNICKCFVCGAGGNPIKFYSEYKKISFVEAVEELAKKYNIPIKKVGNNKIDSNKEYYEIMEHAHNYYKEEIFKNTARYALEYLSKRKINPKLIKENEIGYAPNEWTGLYDYLIKKGFEKKKIFDLGLAKENEKGIYDAFRNRIIFPIYSVGGKVIAFGGRSLEDSKDIPKYINSQETPIFTKGRNLYGFIQKGSNIKKKNYSILMEGYMDVLSAHSYGFDVALAPLGTALTDEQAQLLKKYTNNVILSFDMDEAGQKATERSILILKAEGFNIRVLSYKDAKDPDDYLKKYGKEAFLKVVKESLEAFDYLYLRYSSEYSLEDHMSKQNFINRFKDFFQCLESDLEKSLYIDKLSKSLNVDSDVLKSILITNNKKRIKNTYEKKEESKDLDEKGLCNLEKLTLALVLSENDYINDFKDKGITSSLGKKILQYIEFLQENQERSNNIIRDIILTGNLTQEEEKELVNISLISIDDYSSKLEIEKGFQIIYMSWFILELKEALKERSNLLKHIQLKKIEDKLKQHIEFNDLRALYSEFKTINA</sequence>
<reference evidence="16" key="1">
    <citation type="submission" date="2023-07" db="EMBL/GenBank/DDBJ databases">
        <authorList>
            <person name="Colorado M.A."/>
            <person name="Villamil L.M."/>
            <person name="Melo J.F."/>
            <person name="Rodriguez J.A."/>
            <person name="Ruiz R.Y."/>
        </authorList>
    </citation>
    <scope>NUCLEOTIDE SEQUENCE [LARGE SCALE GENOMIC DNA]</scope>
    <source>
        <strain evidence="16">C33</strain>
    </source>
</reference>
<keyword evidence="16" id="KW-1185">Reference proteome</keyword>
<evidence type="ECO:0000256" key="2">
    <source>
        <dbReference type="ARBA" id="ARBA00022515"/>
    </source>
</evidence>
<dbReference type="EC" id="2.7.7.101" evidence="12"/>
<comment type="subunit">
    <text evidence="12">Monomer. Interacts with DnaB.</text>
</comment>
<evidence type="ECO:0000256" key="12">
    <source>
        <dbReference type="HAMAP-Rule" id="MF_00974"/>
    </source>
</evidence>
<protein>
    <recommendedName>
        <fullName evidence="12 13">DNA primase</fullName>
        <ecNumber evidence="12">2.7.7.101</ecNumber>
    </recommendedName>
</protein>
<feature type="zinc finger region" description="CHC2-type" evidence="12">
    <location>
        <begin position="38"/>
        <end position="62"/>
    </location>
</feature>
<keyword evidence="2 12" id="KW-0639">Primosome</keyword>
<keyword evidence="6 12" id="KW-0479">Metal-binding</keyword>
<dbReference type="CDD" id="cd03364">
    <property type="entry name" value="TOPRIM_DnaG_primases"/>
    <property type="match status" value="1"/>
</dbReference>
<dbReference type="RefSeq" id="WP_320312682.1">
    <property type="nucleotide sequence ID" value="NZ_JAVIKH010000002.1"/>
</dbReference>
<keyword evidence="9" id="KW-0460">Magnesium</keyword>
<evidence type="ECO:0000313" key="16">
    <source>
        <dbReference type="Proteomes" id="UP001279681"/>
    </source>
</evidence>
<keyword evidence="5 12" id="KW-0235">DNA replication</keyword>
<evidence type="ECO:0000256" key="11">
    <source>
        <dbReference type="ARBA" id="ARBA00023163"/>
    </source>
</evidence>
<keyword evidence="8 12" id="KW-0862">Zinc</keyword>
<gene>
    <name evidence="12 15" type="primary">dnaG</name>
    <name evidence="15" type="ORF">RFV38_01990</name>
</gene>
<dbReference type="InterPro" id="IPR050219">
    <property type="entry name" value="DnaG_primase"/>
</dbReference>
<dbReference type="EMBL" id="JAVIKH010000002">
    <property type="protein sequence ID" value="MDX8335272.1"/>
    <property type="molecule type" value="Genomic_DNA"/>
</dbReference>
<dbReference type="Gene3D" id="3.40.1360.10">
    <property type="match status" value="1"/>
</dbReference>
<keyword evidence="11 12" id="KW-0804">Transcription</keyword>
<dbReference type="SMART" id="SM00400">
    <property type="entry name" value="ZnF_CHCC"/>
    <property type="match status" value="1"/>
</dbReference>
<evidence type="ECO:0000256" key="13">
    <source>
        <dbReference type="PIRNR" id="PIRNR002811"/>
    </source>
</evidence>
<dbReference type="InterPro" id="IPR036977">
    <property type="entry name" value="DNA_primase_Znf_CHC2"/>
</dbReference>
<dbReference type="InterPro" id="IPR002694">
    <property type="entry name" value="Znf_CHC2"/>
</dbReference>
<evidence type="ECO:0000256" key="10">
    <source>
        <dbReference type="ARBA" id="ARBA00023125"/>
    </source>
</evidence>
<dbReference type="PANTHER" id="PTHR30313:SF2">
    <property type="entry name" value="DNA PRIMASE"/>
    <property type="match status" value="1"/>
</dbReference>
<keyword evidence="4 12" id="KW-0548">Nucleotidyltransferase</keyword>
<comment type="similarity">
    <text evidence="12 13">Belongs to the DnaG primase family.</text>
</comment>
<evidence type="ECO:0000256" key="5">
    <source>
        <dbReference type="ARBA" id="ARBA00022705"/>
    </source>
</evidence>
<dbReference type="Proteomes" id="UP001279681">
    <property type="component" value="Unassembled WGS sequence"/>
</dbReference>